<dbReference type="Pfam" id="PF04715">
    <property type="entry name" value="Anth_synt_I_N"/>
    <property type="match status" value="1"/>
</dbReference>
<evidence type="ECO:0000256" key="1">
    <source>
        <dbReference type="ARBA" id="ARBA00001946"/>
    </source>
</evidence>
<dbReference type="Proteomes" id="UP001649230">
    <property type="component" value="Chromosome"/>
</dbReference>
<dbReference type="InterPro" id="IPR005801">
    <property type="entry name" value="ADC_synthase"/>
</dbReference>
<evidence type="ECO:0000256" key="8">
    <source>
        <dbReference type="ARBA" id="ARBA00047683"/>
    </source>
</evidence>
<dbReference type="PRINTS" id="PR00095">
    <property type="entry name" value="ANTSNTHASEI"/>
</dbReference>
<dbReference type="PANTHER" id="PTHR11236:SF48">
    <property type="entry name" value="ISOCHORISMATE SYNTHASE MENF"/>
    <property type="match status" value="1"/>
</dbReference>
<sequence length="495" mass="56614">MRDLQEFINCAQRATVVPLSEKLILDGETPISLIYRFLDKPDLFMLEGIIGSQKHDRFSYLGFDSYMTVVCYEDHVEIQYDNGEKEIRTGNLFDILQQLKKRYQAVTDSTEKYQNGLIGFLTYECVQFVENVSFPQSRELETPLARFVAPRNLVVIDNLDRSVSVIRNVFIEETKQGSLEETYHREQMKLQQLVQEVLAPLEEHVPLLTKQAVGPEPHETVSNTSREEFIRNALACKEYISSGDIFQVQISRRNRMLLQAEPIEIYRQLRHLNPSPFMFFIKFDGCFLIGASPELLVKVENGLVYHRPIAGTRKRHSATRTEAEIVQELLQDEKEIAEHVMLVDLARNDMGRVCKPGTIHVDELMGTEFYSHVIHMVSNVQGRLQEGQDAIDALRTSFPAGTVTGAPKIRAMEIITEMEKVQREFYSGGILFLDFQGNLKCALTIRTIFVKDDYCYTQAAAGMVADSVPEHEYAETENKMKACLQAMSMKKRNSA</sequence>
<comment type="cofactor">
    <cofactor evidence="1">
        <name>Mg(2+)</name>
        <dbReference type="ChEBI" id="CHEBI:18420"/>
    </cofactor>
</comment>
<evidence type="ECO:0000256" key="2">
    <source>
        <dbReference type="ARBA" id="ARBA00011575"/>
    </source>
</evidence>
<dbReference type="SUPFAM" id="SSF56322">
    <property type="entry name" value="ADC synthase"/>
    <property type="match status" value="1"/>
</dbReference>
<keyword evidence="6" id="KW-0456">Lyase</keyword>
<proteinExistence type="predicted"/>
<feature type="domain" description="Chorismate-utilising enzyme C-terminal" evidence="9">
    <location>
        <begin position="226"/>
        <end position="479"/>
    </location>
</feature>
<comment type="catalytic activity">
    <reaction evidence="8">
        <text>chorismate + L-glutamine = anthranilate + pyruvate + L-glutamate + H(+)</text>
        <dbReference type="Rhea" id="RHEA:21732"/>
        <dbReference type="ChEBI" id="CHEBI:15361"/>
        <dbReference type="ChEBI" id="CHEBI:15378"/>
        <dbReference type="ChEBI" id="CHEBI:16567"/>
        <dbReference type="ChEBI" id="CHEBI:29748"/>
        <dbReference type="ChEBI" id="CHEBI:29985"/>
        <dbReference type="ChEBI" id="CHEBI:58359"/>
        <dbReference type="EC" id="4.1.3.27"/>
    </reaction>
</comment>
<feature type="domain" description="Anthranilate synthase component I N-terminal" evidence="10">
    <location>
        <begin position="27"/>
        <end position="163"/>
    </location>
</feature>
<dbReference type="Pfam" id="PF00425">
    <property type="entry name" value="Chorismate_bind"/>
    <property type="match status" value="1"/>
</dbReference>
<dbReference type="InterPro" id="IPR015890">
    <property type="entry name" value="Chorismate_C"/>
</dbReference>
<dbReference type="InterPro" id="IPR019999">
    <property type="entry name" value="Anth_synth_I-like"/>
</dbReference>
<name>A0ABY3SLF4_9BACL</name>
<gene>
    <name evidence="11" type="ORF">L0M14_03080</name>
</gene>
<evidence type="ECO:0000256" key="6">
    <source>
        <dbReference type="ARBA" id="ARBA00023239"/>
    </source>
</evidence>
<accession>A0ABY3SLF4</accession>
<dbReference type="RefSeq" id="WP_235120731.1">
    <property type="nucleotide sequence ID" value="NZ_CP090978.1"/>
</dbReference>
<keyword evidence="5" id="KW-0460">Magnesium</keyword>
<dbReference type="PANTHER" id="PTHR11236">
    <property type="entry name" value="AMINOBENZOATE/ANTHRANILATE SYNTHASE"/>
    <property type="match status" value="1"/>
</dbReference>
<evidence type="ECO:0000256" key="5">
    <source>
        <dbReference type="ARBA" id="ARBA00022842"/>
    </source>
</evidence>
<reference evidence="11 12" key="1">
    <citation type="journal article" date="2024" name="Int. J. Syst. Evol. Microbiol.">
        <title>Paenibacillus hexagrammi sp. nov., a novel bacterium isolated from the gut content of Hexagrammos agrammus.</title>
        <authorList>
            <person name="Jung H.K."/>
            <person name="Kim D.G."/>
            <person name="Zin H."/>
            <person name="Park J."/>
            <person name="Jung H."/>
            <person name="Kim Y.O."/>
            <person name="Kong H.J."/>
            <person name="Kim J.W."/>
            <person name="Kim Y.S."/>
        </authorList>
    </citation>
    <scope>NUCLEOTIDE SEQUENCE [LARGE SCALE GENOMIC DNA]</scope>
    <source>
        <strain evidence="11 12">YPD9-1</strain>
    </source>
</reference>
<evidence type="ECO:0000256" key="4">
    <source>
        <dbReference type="ARBA" id="ARBA00022723"/>
    </source>
</evidence>
<evidence type="ECO:0000313" key="12">
    <source>
        <dbReference type="Proteomes" id="UP001649230"/>
    </source>
</evidence>
<evidence type="ECO:0000256" key="3">
    <source>
        <dbReference type="ARBA" id="ARBA00020653"/>
    </source>
</evidence>
<protein>
    <recommendedName>
        <fullName evidence="3">Anthranilate synthase component 1</fullName>
    </recommendedName>
</protein>
<keyword evidence="4" id="KW-0479">Metal-binding</keyword>
<comment type="function">
    <text evidence="7">Part of a heterotetrameric complex that catalyzes the two-step biosynthesis of anthranilate, an intermediate in the biosynthesis of L-tryptophan. In the first step, the glutamine-binding beta subunit (TrpG) of anthranilate synthase (AS) provides the glutamine amidotransferase activity which generates ammonia as a substrate that, along with chorismate, is used in the second step, catalyzed by the large alpha subunit of AS (TrpE) to produce anthranilate. In the absence of TrpG, TrpE can synthesize anthranilate directly from chorismate and high concentrations of ammonia.</text>
</comment>
<organism evidence="11 12">
    <name type="scientific">Paenibacillus hexagrammi</name>
    <dbReference type="NCBI Taxonomy" id="2908839"/>
    <lineage>
        <taxon>Bacteria</taxon>
        <taxon>Bacillati</taxon>
        <taxon>Bacillota</taxon>
        <taxon>Bacilli</taxon>
        <taxon>Bacillales</taxon>
        <taxon>Paenibacillaceae</taxon>
        <taxon>Paenibacillus</taxon>
    </lineage>
</organism>
<keyword evidence="12" id="KW-1185">Reference proteome</keyword>
<dbReference type="Gene3D" id="3.60.120.10">
    <property type="entry name" value="Anthranilate synthase"/>
    <property type="match status" value="1"/>
</dbReference>
<evidence type="ECO:0000259" key="10">
    <source>
        <dbReference type="Pfam" id="PF04715"/>
    </source>
</evidence>
<dbReference type="InterPro" id="IPR006805">
    <property type="entry name" value="Anth_synth_I_N"/>
</dbReference>
<dbReference type="EMBL" id="CP090978">
    <property type="protein sequence ID" value="UJF34230.1"/>
    <property type="molecule type" value="Genomic_DNA"/>
</dbReference>
<comment type="subunit">
    <text evidence="2">Heterotetramer consisting of two non-identical subunits: a beta subunit (TrpG) and a large alpha subunit (TrpE).</text>
</comment>
<evidence type="ECO:0000313" key="11">
    <source>
        <dbReference type="EMBL" id="UJF34230.1"/>
    </source>
</evidence>
<evidence type="ECO:0000259" key="9">
    <source>
        <dbReference type="Pfam" id="PF00425"/>
    </source>
</evidence>
<evidence type="ECO:0000256" key="7">
    <source>
        <dbReference type="ARBA" id="ARBA00025634"/>
    </source>
</evidence>